<feature type="domain" description="Metalloprotease TldD/E C-terminal" evidence="2">
    <location>
        <begin position="224"/>
        <end position="445"/>
    </location>
</feature>
<organism evidence="4">
    <name type="scientific">bioreactor metagenome</name>
    <dbReference type="NCBI Taxonomy" id="1076179"/>
    <lineage>
        <taxon>unclassified sequences</taxon>
        <taxon>metagenomes</taxon>
        <taxon>ecological metagenomes</taxon>
    </lineage>
</organism>
<evidence type="ECO:0000259" key="1">
    <source>
        <dbReference type="Pfam" id="PF01523"/>
    </source>
</evidence>
<accession>A0A644ZTT5</accession>
<dbReference type="Pfam" id="PF19289">
    <property type="entry name" value="PmbA_TldD_3rd"/>
    <property type="match status" value="1"/>
</dbReference>
<evidence type="ECO:0000259" key="3">
    <source>
        <dbReference type="Pfam" id="PF19290"/>
    </source>
</evidence>
<feature type="domain" description="Metalloprotease TldD/E central" evidence="3">
    <location>
        <begin position="112"/>
        <end position="216"/>
    </location>
</feature>
<keyword evidence="4" id="KW-0645">Protease</keyword>
<proteinExistence type="predicted"/>
<name>A0A644ZTT5_9ZZZZ</name>
<dbReference type="EMBL" id="VSSQ01010413">
    <property type="protein sequence ID" value="MPM44272.1"/>
    <property type="molecule type" value="Genomic_DNA"/>
</dbReference>
<keyword evidence="4" id="KW-0378">Hydrolase</keyword>
<comment type="caution">
    <text evidence="4">The sequence shown here is derived from an EMBL/GenBank/DDBJ whole genome shotgun (WGS) entry which is preliminary data.</text>
</comment>
<sequence length="446" mass="48271">MEIKEFQKTVIEKAKKRGFEDCEIYYQGGESFQIYVNNGEVEQYETSECSGAAFKGVINGKTGFAYSERFDEVAADFIVKSAIENADIDENTESEIFYSGGEYEKIKLYNDELDSVSVNEKINKAKDLEKAAISFSEKVRTVDRCIYGDDKSTVSIMNTRGLDAQYSTNSMVAYASVICAEDDDIKTGSDFVCGNDFNKFDAVSLGKKIAEETEKHLGAKSIKSGKYNVVFKNSAMSDVLATFSDSFSAEQAFKGLSMLEGKENKKIASDYVTIRDDALLENGYASAIFDGEGVPCENKAVVENGILTTFLYDLKYAAKAGKKSTGNGFRAGFKSPVSVGCTNFYIAKGSNSFDNAIKAVENGVLITDVEGLHAGANPVSGDFSLSAEGFLIENGKISAPIEQITVAGNFFKIIEGIKLVADDLKFGMNGVGAPSVLIENISISGL</sequence>
<reference evidence="4" key="1">
    <citation type="submission" date="2019-08" db="EMBL/GenBank/DDBJ databases">
        <authorList>
            <person name="Kucharzyk K."/>
            <person name="Murdoch R.W."/>
            <person name="Higgins S."/>
            <person name="Loffler F."/>
        </authorList>
    </citation>
    <scope>NUCLEOTIDE SEQUENCE</scope>
</reference>
<dbReference type="InterPro" id="IPR002510">
    <property type="entry name" value="Metalloprtase-TldD/E_N"/>
</dbReference>
<dbReference type="InterPro" id="IPR036059">
    <property type="entry name" value="TldD/PmbA_sf"/>
</dbReference>
<protein>
    <submittedName>
        <fullName evidence="4">Metalloprotease PmbA</fullName>
        <ecNumber evidence="4">3.4.-.-</ecNumber>
    </submittedName>
</protein>
<evidence type="ECO:0000259" key="2">
    <source>
        <dbReference type="Pfam" id="PF19289"/>
    </source>
</evidence>
<keyword evidence="4" id="KW-0482">Metalloprotease</keyword>
<evidence type="ECO:0000313" key="4">
    <source>
        <dbReference type="EMBL" id="MPM44272.1"/>
    </source>
</evidence>
<gene>
    <name evidence="4" type="primary">pmbA_11</name>
    <name evidence="4" type="ORF">SDC9_90950</name>
</gene>
<dbReference type="InterPro" id="IPR047657">
    <property type="entry name" value="PmbA"/>
</dbReference>
<dbReference type="GO" id="GO:0006508">
    <property type="term" value="P:proteolysis"/>
    <property type="evidence" value="ECO:0007669"/>
    <property type="project" value="UniProtKB-KW"/>
</dbReference>
<dbReference type="InterPro" id="IPR045569">
    <property type="entry name" value="Metalloprtase-TldD/E_C"/>
</dbReference>
<dbReference type="Gene3D" id="3.30.2290.10">
    <property type="entry name" value="PmbA/TldD superfamily"/>
    <property type="match status" value="1"/>
</dbReference>
<dbReference type="SUPFAM" id="SSF111283">
    <property type="entry name" value="Putative modulator of DNA gyrase, PmbA/TldD"/>
    <property type="match status" value="1"/>
</dbReference>
<dbReference type="InterPro" id="IPR045570">
    <property type="entry name" value="Metalloprtase-TldD/E_cen_dom"/>
</dbReference>
<dbReference type="PANTHER" id="PTHR43421">
    <property type="entry name" value="METALLOPROTEASE PMBA"/>
    <property type="match status" value="1"/>
</dbReference>
<dbReference type="AlphaFoldDB" id="A0A644ZTT5"/>
<dbReference type="InterPro" id="IPR035068">
    <property type="entry name" value="TldD/PmbA_N"/>
</dbReference>
<dbReference type="Pfam" id="PF01523">
    <property type="entry name" value="PmbA_TldD_1st"/>
    <property type="match status" value="1"/>
</dbReference>
<feature type="domain" description="Metalloprotease TldD/E N-terminal" evidence="1">
    <location>
        <begin position="22"/>
        <end position="86"/>
    </location>
</feature>
<dbReference type="PANTHER" id="PTHR43421:SF1">
    <property type="entry name" value="METALLOPROTEASE PMBA"/>
    <property type="match status" value="1"/>
</dbReference>
<dbReference type="EC" id="3.4.-.-" evidence="4"/>
<dbReference type="GO" id="GO:0008237">
    <property type="term" value="F:metallopeptidase activity"/>
    <property type="evidence" value="ECO:0007669"/>
    <property type="project" value="UniProtKB-KW"/>
</dbReference>
<dbReference type="GO" id="GO:0005829">
    <property type="term" value="C:cytosol"/>
    <property type="evidence" value="ECO:0007669"/>
    <property type="project" value="TreeGrafter"/>
</dbReference>
<dbReference type="Pfam" id="PF19290">
    <property type="entry name" value="PmbA_TldD_2nd"/>
    <property type="match status" value="1"/>
</dbReference>